<protein>
    <submittedName>
        <fullName evidence="9">Methyl-accepting chemotaxis protein</fullName>
    </submittedName>
</protein>
<feature type="domain" description="HAMP" evidence="8">
    <location>
        <begin position="229"/>
        <end position="281"/>
    </location>
</feature>
<evidence type="ECO:0000256" key="6">
    <source>
        <dbReference type="SAM" id="Phobius"/>
    </source>
</evidence>
<evidence type="ECO:0000256" key="3">
    <source>
        <dbReference type="ARBA" id="ARBA00023224"/>
    </source>
</evidence>
<keyword evidence="10" id="KW-1185">Reference proteome</keyword>
<dbReference type="Gene3D" id="1.10.287.950">
    <property type="entry name" value="Methyl-accepting chemotaxis protein"/>
    <property type="match status" value="1"/>
</dbReference>
<keyword evidence="2 6" id="KW-1133">Transmembrane helix</keyword>
<feature type="transmembrane region" description="Helical" evidence="6">
    <location>
        <begin position="28"/>
        <end position="50"/>
    </location>
</feature>
<proteinExistence type="inferred from homology"/>
<dbReference type="OrthoDB" id="8667074at2"/>
<dbReference type="EMBL" id="SZPY01000001">
    <property type="protein sequence ID" value="TKI64541.1"/>
    <property type="molecule type" value="Genomic_DNA"/>
</dbReference>
<evidence type="ECO:0000259" key="8">
    <source>
        <dbReference type="PROSITE" id="PS50885"/>
    </source>
</evidence>
<dbReference type="SUPFAM" id="SSF58104">
    <property type="entry name" value="Methyl-accepting chemotaxis protein (MCP) signaling domain"/>
    <property type="match status" value="1"/>
</dbReference>
<dbReference type="PROSITE" id="PS50885">
    <property type="entry name" value="HAMP"/>
    <property type="match status" value="1"/>
</dbReference>
<evidence type="ECO:0000313" key="10">
    <source>
        <dbReference type="Proteomes" id="UP000307808"/>
    </source>
</evidence>
<dbReference type="CDD" id="cd06225">
    <property type="entry name" value="HAMP"/>
    <property type="match status" value="1"/>
</dbReference>
<dbReference type="PANTHER" id="PTHR32089">
    <property type="entry name" value="METHYL-ACCEPTING CHEMOTAXIS PROTEIN MCPB"/>
    <property type="match status" value="1"/>
</dbReference>
<keyword evidence="1 6" id="KW-0812">Transmembrane</keyword>
<dbReference type="GO" id="GO:0016020">
    <property type="term" value="C:membrane"/>
    <property type="evidence" value="ECO:0007669"/>
    <property type="project" value="InterPro"/>
</dbReference>
<dbReference type="SMART" id="SM00283">
    <property type="entry name" value="MA"/>
    <property type="match status" value="1"/>
</dbReference>
<dbReference type="InterPro" id="IPR004089">
    <property type="entry name" value="MCPsignal_dom"/>
</dbReference>
<dbReference type="Pfam" id="PF00672">
    <property type="entry name" value="HAMP"/>
    <property type="match status" value="1"/>
</dbReference>
<dbReference type="PANTHER" id="PTHR32089:SF112">
    <property type="entry name" value="LYSOZYME-LIKE PROTEIN-RELATED"/>
    <property type="match status" value="1"/>
</dbReference>
<feature type="transmembrane region" description="Helical" evidence="6">
    <location>
        <begin position="208"/>
        <end position="228"/>
    </location>
</feature>
<evidence type="ECO:0000256" key="4">
    <source>
        <dbReference type="ARBA" id="ARBA00029447"/>
    </source>
</evidence>
<evidence type="ECO:0000313" key="9">
    <source>
        <dbReference type="EMBL" id="TKI64541.1"/>
    </source>
</evidence>
<comment type="similarity">
    <text evidence="4">Belongs to the methyl-accepting chemotaxis (MCP) protein family.</text>
</comment>
<dbReference type="Proteomes" id="UP000307808">
    <property type="component" value="Unassembled WGS sequence"/>
</dbReference>
<dbReference type="PRINTS" id="PR00260">
    <property type="entry name" value="CHEMTRNSDUCR"/>
</dbReference>
<accession>A0A4U2YWJ5</accession>
<dbReference type="GO" id="GO:0007165">
    <property type="term" value="P:signal transduction"/>
    <property type="evidence" value="ECO:0007669"/>
    <property type="project" value="UniProtKB-KW"/>
</dbReference>
<reference evidence="9 10" key="1">
    <citation type="submission" date="2019-04" db="EMBL/GenBank/DDBJ databases">
        <authorList>
            <person name="Dong K."/>
        </authorList>
    </citation>
    <scope>NUCLEOTIDE SEQUENCE [LARGE SCALE GENOMIC DNA]</scope>
    <source>
        <strain evidence="10">dk3543</strain>
    </source>
</reference>
<evidence type="ECO:0000259" key="7">
    <source>
        <dbReference type="PROSITE" id="PS50111"/>
    </source>
</evidence>
<dbReference type="RefSeq" id="WP_137064999.1">
    <property type="nucleotide sequence ID" value="NZ_CP040748.1"/>
</dbReference>
<dbReference type="GO" id="GO:0006935">
    <property type="term" value="P:chemotaxis"/>
    <property type="evidence" value="ECO:0007669"/>
    <property type="project" value="InterPro"/>
</dbReference>
<dbReference type="Pfam" id="PF12729">
    <property type="entry name" value="4HB_MCP_1"/>
    <property type="match status" value="1"/>
</dbReference>
<dbReference type="InterPro" id="IPR024478">
    <property type="entry name" value="HlyB_4HB_MCP"/>
</dbReference>
<comment type="caution">
    <text evidence="9">The sequence shown here is derived from an EMBL/GenBank/DDBJ whole genome shotgun (WGS) entry which is preliminary data.</text>
</comment>
<dbReference type="InterPro" id="IPR004090">
    <property type="entry name" value="Chemotax_Me-accpt_rcpt"/>
</dbReference>
<name>A0A4U2YWJ5_9ACTN</name>
<sequence length="544" mass="57144">MSTDLPLAAERRSFVQSFLRDRSVRTKMLAAVSIGNAVALVVGVVGILALGQLNENAQKLHDENVMGVERVDGMRAAVDGMRMAARDALIKPTKAGKRASLEELEEHFGALEAAERAHDATGLDPVAREIVGRQTEAATAYHDLQVTTMADLALASDFTGWDEANSTEVKKLTAVMEESLDALTSHELDQAEAAVEETREMYVSTRRLNIAVMVLGIALAALVAWWIAMTLARNIARVKQVIDGLADGDLTRRAEVANRDEVGDMAIGLDVATARLRELMTGVMGSADAVSSAAVQLSAGSEQIAAAAEETSVQASVVSGAADEVSRNVQTVAAGSEQMTASIREIAHSANEAARVAGDAVRTVESTNATVSKLGESSQEIGKVVKVITSIAEQTNLLALNATIEAARAGEAGKGFAVVANEVKELAQETARATEDIARRVETIQGDTAGAVSAIGEIDAIIRSINDYQLTIASAVEEQTATTNEMGRNVADASIGTQQIAENIDGVSQAAGSTTEAVTQAHAAVNEIAQMAVSLRTRVDSFRV</sequence>
<dbReference type="Pfam" id="PF00015">
    <property type="entry name" value="MCPsignal"/>
    <property type="match status" value="1"/>
</dbReference>
<organism evidence="9 10">
    <name type="scientific">Nocardioides jishulii</name>
    <dbReference type="NCBI Taxonomy" id="2575440"/>
    <lineage>
        <taxon>Bacteria</taxon>
        <taxon>Bacillati</taxon>
        <taxon>Actinomycetota</taxon>
        <taxon>Actinomycetes</taxon>
        <taxon>Propionibacteriales</taxon>
        <taxon>Nocardioidaceae</taxon>
        <taxon>Nocardioides</taxon>
    </lineage>
</organism>
<gene>
    <name evidence="9" type="ORF">FC770_05305</name>
</gene>
<evidence type="ECO:0000256" key="2">
    <source>
        <dbReference type="ARBA" id="ARBA00022989"/>
    </source>
</evidence>
<evidence type="ECO:0000256" key="1">
    <source>
        <dbReference type="ARBA" id="ARBA00022692"/>
    </source>
</evidence>
<dbReference type="SMART" id="SM00304">
    <property type="entry name" value="HAMP"/>
    <property type="match status" value="2"/>
</dbReference>
<keyword evidence="3 5" id="KW-0807">Transducer</keyword>
<dbReference type="GO" id="GO:0004888">
    <property type="term" value="F:transmembrane signaling receptor activity"/>
    <property type="evidence" value="ECO:0007669"/>
    <property type="project" value="InterPro"/>
</dbReference>
<dbReference type="AlphaFoldDB" id="A0A4U2YWJ5"/>
<keyword evidence="6" id="KW-0472">Membrane</keyword>
<evidence type="ECO:0000256" key="5">
    <source>
        <dbReference type="PROSITE-ProRule" id="PRU00284"/>
    </source>
</evidence>
<feature type="domain" description="Methyl-accepting transducer" evidence="7">
    <location>
        <begin position="286"/>
        <end position="526"/>
    </location>
</feature>
<dbReference type="PROSITE" id="PS50111">
    <property type="entry name" value="CHEMOTAXIS_TRANSDUC_2"/>
    <property type="match status" value="1"/>
</dbReference>
<dbReference type="InterPro" id="IPR003660">
    <property type="entry name" value="HAMP_dom"/>
</dbReference>